<keyword evidence="1" id="KW-0812">Transmembrane</keyword>
<reference evidence="2" key="1">
    <citation type="submission" date="2015-10" db="EMBL/GenBank/DDBJ databases">
        <authorList>
            <person name="Gilbert D.G."/>
        </authorList>
    </citation>
    <scope>NUCLEOTIDE SEQUENCE</scope>
</reference>
<feature type="transmembrane region" description="Helical" evidence="1">
    <location>
        <begin position="83"/>
        <end position="104"/>
    </location>
</feature>
<organism evidence="2">
    <name type="scientific">hydrothermal vent metagenome</name>
    <dbReference type="NCBI Taxonomy" id="652676"/>
    <lineage>
        <taxon>unclassified sequences</taxon>
        <taxon>metagenomes</taxon>
        <taxon>ecological metagenomes</taxon>
    </lineage>
</organism>
<dbReference type="AlphaFoldDB" id="A0A160TVL6"/>
<evidence type="ECO:0000256" key="1">
    <source>
        <dbReference type="SAM" id="Phobius"/>
    </source>
</evidence>
<feature type="transmembrane region" description="Helical" evidence="1">
    <location>
        <begin position="53"/>
        <end position="71"/>
    </location>
</feature>
<evidence type="ECO:0000313" key="2">
    <source>
        <dbReference type="EMBL" id="CUS54808.1"/>
    </source>
</evidence>
<dbReference type="EMBL" id="CZRL01000106">
    <property type="protein sequence ID" value="CUS54808.1"/>
    <property type="molecule type" value="Genomic_DNA"/>
</dbReference>
<proteinExistence type="predicted"/>
<accession>A0A160TVL6</accession>
<gene>
    <name evidence="2" type="ORF">MGWOODY_XGa1798</name>
</gene>
<evidence type="ECO:0008006" key="3">
    <source>
        <dbReference type="Google" id="ProtNLM"/>
    </source>
</evidence>
<name>A0A160TVL6_9ZZZZ</name>
<feature type="transmembrane region" description="Helical" evidence="1">
    <location>
        <begin position="116"/>
        <end position="139"/>
    </location>
</feature>
<sequence>MINYLRLFIDLCLFRQQAENIPRSEALLLVTGLAAVLSAAANAAPEEGLIRGLLLSGCQIILFSGMIWLALNFKKKSERWVQTLTGIFGATTVLQLLTLPLFGWQESLVSPDTGQLVVTLPLIIVAAIAIWSLTVMASILRQALEIRIGGAILLVILCQATVLFIISMLIGSPSP</sequence>
<protein>
    <recommendedName>
        <fullName evidence="3">Yip1 domain-containing protein</fullName>
    </recommendedName>
</protein>
<keyword evidence="1" id="KW-0472">Membrane</keyword>
<keyword evidence="1" id="KW-1133">Transmembrane helix</keyword>
<feature type="transmembrane region" description="Helical" evidence="1">
    <location>
        <begin position="151"/>
        <end position="170"/>
    </location>
</feature>